<evidence type="ECO:0000313" key="3">
    <source>
        <dbReference type="EMBL" id="MBB3904779.1"/>
    </source>
</evidence>
<reference evidence="2" key="4">
    <citation type="submission" date="2023-01" db="EMBL/GenBank/DDBJ databases">
        <title>Draft genome sequence of Methylobacterium brachythecii strain NBRC 107710.</title>
        <authorList>
            <person name="Sun Q."/>
            <person name="Mori K."/>
        </authorList>
    </citation>
    <scope>NUCLEOTIDE SEQUENCE</scope>
    <source>
        <strain evidence="2">NBRC 107710</strain>
    </source>
</reference>
<dbReference type="AlphaFoldDB" id="A0A7W6AMY6"/>
<evidence type="ECO:0000313" key="2">
    <source>
        <dbReference type="EMBL" id="GLS45542.1"/>
    </source>
</evidence>
<reference evidence="3 4" key="3">
    <citation type="submission" date="2020-08" db="EMBL/GenBank/DDBJ databases">
        <title>Genomic Encyclopedia of Type Strains, Phase IV (KMG-IV): sequencing the most valuable type-strain genomes for metagenomic binning, comparative biology and taxonomic classification.</title>
        <authorList>
            <person name="Goeker M."/>
        </authorList>
    </citation>
    <scope>NUCLEOTIDE SEQUENCE [LARGE SCALE GENOMIC DNA]</scope>
    <source>
        <strain evidence="3 4">DSM 24105</strain>
    </source>
</reference>
<organism evidence="3 4">
    <name type="scientific">Methylobacterium brachythecii</name>
    <dbReference type="NCBI Taxonomy" id="1176177"/>
    <lineage>
        <taxon>Bacteria</taxon>
        <taxon>Pseudomonadati</taxon>
        <taxon>Pseudomonadota</taxon>
        <taxon>Alphaproteobacteria</taxon>
        <taxon>Hyphomicrobiales</taxon>
        <taxon>Methylobacteriaceae</taxon>
        <taxon>Methylobacterium</taxon>
    </lineage>
</organism>
<feature type="region of interest" description="Disordered" evidence="1">
    <location>
        <begin position="77"/>
        <end position="107"/>
    </location>
</feature>
<reference evidence="2" key="1">
    <citation type="journal article" date="2014" name="Int. J. Syst. Evol. Microbiol.">
        <title>Complete genome of a new Firmicutes species belonging to the dominant human colonic microbiota ('Ruminococcus bicirculans') reveals two chromosomes and a selective capacity to utilize plant glucans.</title>
        <authorList>
            <consortium name="NISC Comparative Sequencing Program"/>
            <person name="Wegmann U."/>
            <person name="Louis P."/>
            <person name="Goesmann A."/>
            <person name="Henrissat B."/>
            <person name="Duncan S.H."/>
            <person name="Flint H.J."/>
        </authorList>
    </citation>
    <scope>NUCLEOTIDE SEQUENCE</scope>
    <source>
        <strain evidence="2">NBRC 107710</strain>
    </source>
</reference>
<evidence type="ECO:0000313" key="4">
    <source>
        <dbReference type="Proteomes" id="UP000517759"/>
    </source>
</evidence>
<comment type="caution">
    <text evidence="3">The sequence shown here is derived from an EMBL/GenBank/DDBJ whole genome shotgun (WGS) entry which is preliminary data.</text>
</comment>
<keyword evidence="5" id="KW-1185">Reference proteome</keyword>
<sequence>MLETQTRFLEKDAGWLGVGLRDHVRGLEMPEQVEKEIVCRLIVEEAEAAAFAHVGYHLDGAAEVGIGMLKRDKAVQVGLDQAREDRRPQRRHGLGRDRPTSASEQRT</sequence>
<feature type="compositionally biased region" description="Basic and acidic residues" evidence="1">
    <location>
        <begin position="94"/>
        <end position="107"/>
    </location>
</feature>
<accession>A0A7W6AMY6</accession>
<gene>
    <name evidence="2" type="ORF">GCM10007884_35330</name>
    <name evidence="3" type="ORF">GGR33_004302</name>
</gene>
<dbReference type="EMBL" id="JACIDN010000008">
    <property type="protein sequence ID" value="MBB3904779.1"/>
    <property type="molecule type" value="Genomic_DNA"/>
</dbReference>
<proteinExistence type="predicted"/>
<dbReference type="EMBL" id="BSPG01000024">
    <property type="protein sequence ID" value="GLS45542.1"/>
    <property type="molecule type" value="Genomic_DNA"/>
</dbReference>
<protein>
    <submittedName>
        <fullName evidence="3">Uncharacterized protein</fullName>
    </submittedName>
</protein>
<reference evidence="5" key="2">
    <citation type="journal article" date="2019" name="Int. J. Syst. Evol. Microbiol.">
        <title>The Global Catalogue of Microorganisms (GCM) 10K type strain sequencing project: providing services to taxonomists for standard genome sequencing and annotation.</title>
        <authorList>
            <consortium name="The Broad Institute Genomics Platform"/>
            <consortium name="The Broad Institute Genome Sequencing Center for Infectious Disease"/>
            <person name="Wu L."/>
            <person name="Ma J."/>
        </authorList>
    </citation>
    <scope>NUCLEOTIDE SEQUENCE [LARGE SCALE GENOMIC DNA]</scope>
    <source>
        <strain evidence="5">NBRC 107710</strain>
    </source>
</reference>
<evidence type="ECO:0000313" key="5">
    <source>
        <dbReference type="Proteomes" id="UP001156881"/>
    </source>
</evidence>
<name>A0A7W6AMY6_9HYPH</name>
<evidence type="ECO:0000256" key="1">
    <source>
        <dbReference type="SAM" id="MobiDB-lite"/>
    </source>
</evidence>
<dbReference type="Proteomes" id="UP001156881">
    <property type="component" value="Unassembled WGS sequence"/>
</dbReference>
<dbReference type="Proteomes" id="UP000517759">
    <property type="component" value="Unassembled WGS sequence"/>
</dbReference>